<dbReference type="SMART" id="SM01015">
    <property type="entry name" value="Arfaptin"/>
    <property type="match status" value="1"/>
</dbReference>
<evidence type="ECO:0000256" key="9">
    <source>
        <dbReference type="ARBA" id="ARBA00022723"/>
    </source>
</evidence>
<dbReference type="GO" id="GO:0014069">
    <property type="term" value="C:postsynaptic density"/>
    <property type="evidence" value="ECO:0007669"/>
    <property type="project" value="UniProtKB-SubCell"/>
</dbReference>
<proteinExistence type="predicted"/>
<evidence type="ECO:0000259" key="25">
    <source>
        <dbReference type="PROSITE" id="PS50106"/>
    </source>
</evidence>
<feature type="domain" description="AH" evidence="26">
    <location>
        <begin position="113"/>
        <end position="326"/>
    </location>
</feature>
<dbReference type="GO" id="GO:0046872">
    <property type="term" value="F:metal ion binding"/>
    <property type="evidence" value="ECO:0007669"/>
    <property type="project" value="UniProtKB-KW"/>
</dbReference>
<evidence type="ECO:0000256" key="17">
    <source>
        <dbReference type="ARBA" id="ARBA00023288"/>
    </source>
</evidence>
<dbReference type="GO" id="GO:0048471">
    <property type="term" value="C:perinuclear region of cytoplasm"/>
    <property type="evidence" value="ECO:0007669"/>
    <property type="project" value="UniProtKB-SubCell"/>
</dbReference>
<dbReference type="Pfam" id="PF00595">
    <property type="entry name" value="PDZ"/>
    <property type="match status" value="1"/>
</dbReference>
<comment type="caution">
    <text evidence="27">The sequence shown here is derived from an EMBL/GenBank/DDBJ whole genome shotgun (WGS) entry which is preliminary data.</text>
</comment>
<organism evidence="27 28">
    <name type="scientific">Ramazzottius varieornatus</name>
    <name type="common">Water bear</name>
    <name type="synonym">Tardigrade</name>
    <dbReference type="NCBI Taxonomy" id="947166"/>
    <lineage>
        <taxon>Eukaryota</taxon>
        <taxon>Metazoa</taxon>
        <taxon>Ecdysozoa</taxon>
        <taxon>Tardigrada</taxon>
        <taxon>Eutardigrada</taxon>
        <taxon>Parachela</taxon>
        <taxon>Hypsibioidea</taxon>
        <taxon>Ramazzottiidae</taxon>
        <taxon>Ramazzottius</taxon>
    </lineage>
</organism>
<gene>
    <name evidence="27" type="primary">RvY_19352</name>
    <name evidence="27" type="synonym">RvY_19352.1</name>
    <name evidence="27" type="ORF">RvY_19352-1</name>
</gene>
<dbReference type="EMBL" id="BDGG01000040">
    <property type="protein sequence ID" value="GAV09882.1"/>
    <property type="molecule type" value="Genomic_DNA"/>
</dbReference>
<dbReference type="GO" id="GO:0005543">
    <property type="term" value="F:phospholipid binding"/>
    <property type="evidence" value="ECO:0007669"/>
    <property type="project" value="TreeGrafter"/>
</dbReference>
<dbReference type="PANTHER" id="PTHR12141">
    <property type="entry name" value="ARFAPTIN-RELATED"/>
    <property type="match status" value="1"/>
</dbReference>
<evidence type="ECO:0000313" key="27">
    <source>
        <dbReference type="EMBL" id="GAV09882.1"/>
    </source>
</evidence>
<dbReference type="GO" id="GO:0034315">
    <property type="term" value="P:regulation of Arp2/3 complex-mediated actin nucleation"/>
    <property type="evidence" value="ECO:0007669"/>
    <property type="project" value="TreeGrafter"/>
</dbReference>
<evidence type="ECO:0000256" key="19">
    <source>
        <dbReference type="ARBA" id="ARBA00032804"/>
    </source>
</evidence>
<keyword evidence="6" id="KW-0963">Cytoplasm</keyword>
<dbReference type="GO" id="GO:0006886">
    <property type="term" value="P:intracellular protein transport"/>
    <property type="evidence" value="ECO:0007669"/>
    <property type="project" value="TreeGrafter"/>
</dbReference>
<dbReference type="InterPro" id="IPR010504">
    <property type="entry name" value="AH_dom"/>
</dbReference>
<dbReference type="GO" id="GO:0043113">
    <property type="term" value="P:receptor clustering"/>
    <property type="evidence" value="ECO:0007669"/>
    <property type="project" value="TreeGrafter"/>
</dbReference>
<dbReference type="GO" id="GO:0005080">
    <property type="term" value="F:protein kinase C binding"/>
    <property type="evidence" value="ECO:0007669"/>
    <property type="project" value="TreeGrafter"/>
</dbReference>
<evidence type="ECO:0000256" key="6">
    <source>
        <dbReference type="ARBA" id="ARBA00022490"/>
    </source>
</evidence>
<comment type="subunit">
    <text evidence="23">Monomer and homodimer. Interacts with CXADR. Interacts presynaptically with the glutamate receptors GRIA2, GRIA3, GRIK3, isoform 3 of GRIA4, isoform A of GRM4, GRM7 and GRM8; with NAPA and NAPB; and with BTG2. The interaction with NAPA and NAPB disrupts the interaction with GRIA2, conducting to the internalization of GRIA2. Interacts with PRKCA; with the amine transporters SLC6A2 and SLC6A3; with the channels ASIC1 and ASIC2; with the GTP-binding proteins ARF1 and ARF3; with the ephrin receptor tyrosine kinases EPHA7, EPHB1 and EPHB2; with ERBB2 and through its PDZ domain with the C-terminal tail of PRLHR. Interacts with UNC5A. Interacts (via AH domain) with NCS1/FREQ; in a calcium-dependent manner. Interacts with F-actin and associates with the ARP2/3 complex. Interacts (via PDZ domain) with ARF1 (activated); the interaction blocks Arp2/3 complex inhibition. Interacts with SORCS3.</text>
</comment>
<protein>
    <recommendedName>
        <fullName evidence="5">PRKCA-binding protein</fullName>
    </recommendedName>
    <alternativeName>
        <fullName evidence="19">Protein interacting with C kinase 1</fullName>
    </alternativeName>
    <alternativeName>
        <fullName evidence="18">Protein kinase C-alpha-binding protein</fullName>
    </alternativeName>
</protein>
<evidence type="ECO:0000256" key="1">
    <source>
        <dbReference type="ARBA" id="ARBA00004170"/>
    </source>
</evidence>
<feature type="domain" description="PDZ" evidence="25">
    <location>
        <begin position="1"/>
        <end position="74"/>
    </location>
</feature>
<keyword evidence="9" id="KW-0479">Metal-binding</keyword>
<dbReference type="GO" id="GO:0005886">
    <property type="term" value="C:plasma membrane"/>
    <property type="evidence" value="ECO:0007669"/>
    <property type="project" value="GOC"/>
</dbReference>
<dbReference type="STRING" id="947166.A0A1D1W946"/>
<evidence type="ECO:0000256" key="4">
    <source>
        <dbReference type="ARBA" id="ARBA00004635"/>
    </source>
</evidence>
<dbReference type="GO" id="GO:0043005">
    <property type="term" value="C:neuron projection"/>
    <property type="evidence" value="ECO:0007669"/>
    <property type="project" value="UniProtKB-KW"/>
</dbReference>
<dbReference type="SUPFAM" id="SSF103657">
    <property type="entry name" value="BAR/IMD domain-like"/>
    <property type="match status" value="1"/>
</dbReference>
<evidence type="ECO:0000256" key="18">
    <source>
        <dbReference type="ARBA" id="ARBA00031097"/>
    </source>
</evidence>
<keyword evidence="16" id="KW-0206">Cytoskeleton</keyword>
<accession>A0A1D1W946</accession>
<dbReference type="GO" id="GO:0005856">
    <property type="term" value="C:cytoskeleton"/>
    <property type="evidence" value="ECO:0007669"/>
    <property type="project" value="UniProtKB-SubCell"/>
</dbReference>
<dbReference type="GO" id="GO:0003779">
    <property type="term" value="F:actin binding"/>
    <property type="evidence" value="ECO:0007669"/>
    <property type="project" value="UniProtKB-KW"/>
</dbReference>
<evidence type="ECO:0000313" key="28">
    <source>
        <dbReference type="Proteomes" id="UP000186922"/>
    </source>
</evidence>
<evidence type="ECO:0000256" key="13">
    <source>
        <dbReference type="ARBA" id="ARBA00023136"/>
    </source>
</evidence>
<evidence type="ECO:0000256" key="14">
    <source>
        <dbReference type="ARBA" id="ARBA00023139"/>
    </source>
</evidence>
<evidence type="ECO:0000256" key="20">
    <source>
        <dbReference type="ARBA" id="ARBA00033721"/>
    </source>
</evidence>
<keyword evidence="8" id="KW-0771">Synaptosome</keyword>
<dbReference type="GO" id="GO:0098842">
    <property type="term" value="C:postsynaptic early endosome"/>
    <property type="evidence" value="ECO:0007669"/>
    <property type="project" value="TreeGrafter"/>
</dbReference>
<evidence type="ECO:0000256" key="12">
    <source>
        <dbReference type="ARBA" id="ARBA00023018"/>
    </source>
</evidence>
<comment type="function">
    <text evidence="20">Probable adapter protein that bind to and organize the subcellular localization of a variety of membrane proteins containing some PDZ recognition sequence. Involved in the clustering of various receptors, possibly by acting at the receptor internalization level. Plays a role in synaptic plasticity by regulating the trafficking and internalization of AMPA receptors. May be regulated upon PRKCA activation. May regulate ASIC1/ASIC3 channel. Regulates actin polymerization by inhibiting the actin-nucleating activity of the Arp2/3 complex; the function is competitive with nucleation promoting factors and is linked to neuronal morphology regulation and AMPA receptor (AMPAR) endocytosis. Via interaction with the Arp2/3 complex involved in regulation of synaptic plasicity of excitatory synapses and required for spine shrinkage during long-term depression (LTD). Involved in regulation of astrocyte morphology, antagonistic to Arp2/3 complex activator WASL/N-WASP function.</text>
</comment>
<dbReference type="InterPro" id="IPR030798">
    <property type="entry name" value="Arfaptin_fam"/>
</dbReference>
<keyword evidence="14" id="KW-0564">Palmitate</keyword>
<dbReference type="InterPro" id="IPR036034">
    <property type="entry name" value="PDZ_sf"/>
</dbReference>
<name>A0A1D1W946_RAMVA</name>
<keyword evidence="12" id="KW-0770">Synapse</keyword>
<keyword evidence="7" id="KW-0597">Phosphoprotein</keyword>
<evidence type="ECO:0000256" key="5">
    <source>
        <dbReference type="ARBA" id="ARBA00017975"/>
    </source>
</evidence>
<dbReference type="InterPro" id="IPR001478">
    <property type="entry name" value="PDZ"/>
</dbReference>
<dbReference type="Gene3D" id="2.30.42.10">
    <property type="match status" value="1"/>
</dbReference>
<reference evidence="27 28" key="1">
    <citation type="journal article" date="2016" name="Nat. Commun.">
        <title>Extremotolerant tardigrade genome and improved radiotolerance of human cultured cells by tardigrade-unique protein.</title>
        <authorList>
            <person name="Hashimoto T."/>
            <person name="Horikawa D.D."/>
            <person name="Saito Y."/>
            <person name="Kuwahara H."/>
            <person name="Kozuka-Hata H."/>
            <person name="Shin-I T."/>
            <person name="Minakuchi Y."/>
            <person name="Ohishi K."/>
            <person name="Motoyama A."/>
            <person name="Aizu T."/>
            <person name="Enomoto A."/>
            <person name="Kondo K."/>
            <person name="Tanaka S."/>
            <person name="Hara Y."/>
            <person name="Koshikawa S."/>
            <person name="Sagara H."/>
            <person name="Miura T."/>
            <person name="Yokobori S."/>
            <person name="Miyagawa K."/>
            <person name="Suzuki Y."/>
            <person name="Kubo T."/>
            <person name="Oyama M."/>
            <person name="Kohara Y."/>
            <person name="Fujiyama A."/>
            <person name="Arakawa K."/>
            <person name="Katayama T."/>
            <person name="Toyoda A."/>
            <person name="Kunieda T."/>
        </authorList>
    </citation>
    <scope>NUCLEOTIDE SEQUENCE [LARGE SCALE GENOMIC DNA]</scope>
    <source>
        <strain evidence="27 28">YOKOZUNA-1</strain>
    </source>
</reference>
<evidence type="ECO:0000256" key="8">
    <source>
        <dbReference type="ARBA" id="ARBA00022599"/>
    </source>
</evidence>
<dbReference type="AlphaFoldDB" id="A0A1D1W946"/>
<evidence type="ECO:0000256" key="23">
    <source>
        <dbReference type="ARBA" id="ARBA00093501"/>
    </source>
</evidence>
<dbReference type="SUPFAM" id="SSF50156">
    <property type="entry name" value="PDZ domain-like"/>
    <property type="match status" value="1"/>
</dbReference>
<evidence type="ECO:0000259" key="26">
    <source>
        <dbReference type="PROSITE" id="PS50870"/>
    </source>
</evidence>
<dbReference type="Pfam" id="PF06456">
    <property type="entry name" value="Arfaptin"/>
    <property type="match status" value="1"/>
</dbReference>
<evidence type="ECO:0000256" key="15">
    <source>
        <dbReference type="ARBA" id="ARBA00023203"/>
    </source>
</evidence>
<dbReference type="Gene3D" id="1.20.1270.60">
    <property type="entry name" value="Arfaptin homology (AH) domain/BAR domain"/>
    <property type="match status" value="1"/>
</dbReference>
<evidence type="ECO:0000256" key="10">
    <source>
        <dbReference type="ARBA" id="ARBA00022833"/>
    </source>
</evidence>
<dbReference type="FunFam" id="2.30.42.10:FF:000073">
    <property type="entry name" value="Interacting with PRKCA"/>
    <property type="match status" value="1"/>
</dbReference>
<dbReference type="PROSITE" id="PS50106">
    <property type="entry name" value="PDZ"/>
    <property type="match status" value="1"/>
</dbReference>
<keyword evidence="10" id="KW-0862">Zinc</keyword>
<dbReference type="GO" id="GO:0008021">
    <property type="term" value="C:synaptic vesicle"/>
    <property type="evidence" value="ECO:0007669"/>
    <property type="project" value="TreeGrafter"/>
</dbReference>
<dbReference type="CDD" id="cd06722">
    <property type="entry name" value="PDZ_PICK1-like"/>
    <property type="match status" value="1"/>
</dbReference>
<dbReference type="GO" id="GO:0019904">
    <property type="term" value="F:protein domain specific binding"/>
    <property type="evidence" value="ECO:0007669"/>
    <property type="project" value="InterPro"/>
</dbReference>
<dbReference type="InterPro" id="IPR037959">
    <property type="entry name" value="PICK1_BAR"/>
</dbReference>
<dbReference type="Proteomes" id="UP000186922">
    <property type="component" value="Unassembled WGS sequence"/>
</dbReference>
<keyword evidence="17" id="KW-0449">Lipoprotein</keyword>
<dbReference type="SMART" id="SM00228">
    <property type="entry name" value="PDZ"/>
    <property type="match status" value="1"/>
</dbReference>
<dbReference type="PANTHER" id="PTHR12141:SF1">
    <property type="entry name" value="PRKCA-BINDING PROTEIN"/>
    <property type="match status" value="1"/>
</dbReference>
<dbReference type="GO" id="GO:0032588">
    <property type="term" value="C:trans-Golgi network membrane"/>
    <property type="evidence" value="ECO:0007669"/>
    <property type="project" value="TreeGrafter"/>
</dbReference>
<dbReference type="InterPro" id="IPR027267">
    <property type="entry name" value="AH/BAR_dom_sf"/>
</dbReference>
<feature type="region of interest" description="Disordered" evidence="24">
    <location>
        <begin position="349"/>
        <end position="388"/>
    </location>
</feature>
<evidence type="ECO:0000256" key="7">
    <source>
        <dbReference type="ARBA" id="ARBA00022553"/>
    </source>
</evidence>
<evidence type="ECO:0000256" key="24">
    <source>
        <dbReference type="SAM" id="MobiDB-lite"/>
    </source>
</evidence>
<feature type="compositionally biased region" description="Acidic residues" evidence="24">
    <location>
        <begin position="353"/>
        <end position="362"/>
    </location>
</feature>
<comment type="subcellular location">
    <subcellularLocation>
        <location evidence="2">Cytoplasm</location>
        <location evidence="2">Cytoskeleton</location>
    </subcellularLocation>
    <subcellularLocation>
        <location evidence="3">Cytoplasm</location>
        <location evidence="3">Perinuclear region</location>
    </subcellularLocation>
    <subcellularLocation>
        <location evidence="4">Membrane</location>
        <topology evidence="4">Lipid-anchor</topology>
    </subcellularLocation>
    <subcellularLocation>
        <location evidence="1">Membrane</location>
        <topology evidence="1">Peripheral membrane protein</topology>
    </subcellularLocation>
    <subcellularLocation>
        <location evidence="22">Postsynaptic density</location>
    </subcellularLocation>
    <subcellularLocation>
        <location evidence="21">Synapse</location>
        <location evidence="21">Synaptosome</location>
    </subcellularLocation>
</comment>
<evidence type="ECO:0000256" key="2">
    <source>
        <dbReference type="ARBA" id="ARBA00004245"/>
    </source>
</evidence>
<evidence type="ECO:0000256" key="3">
    <source>
        <dbReference type="ARBA" id="ARBA00004556"/>
    </source>
</evidence>
<evidence type="ECO:0000256" key="22">
    <source>
        <dbReference type="ARBA" id="ARBA00034105"/>
    </source>
</evidence>
<evidence type="ECO:0000256" key="21">
    <source>
        <dbReference type="ARBA" id="ARBA00034102"/>
    </source>
</evidence>
<dbReference type="GO" id="GO:0097062">
    <property type="term" value="P:dendritic spine maintenance"/>
    <property type="evidence" value="ECO:0007669"/>
    <property type="project" value="TreeGrafter"/>
</dbReference>
<keyword evidence="28" id="KW-1185">Reference proteome</keyword>
<evidence type="ECO:0000256" key="11">
    <source>
        <dbReference type="ARBA" id="ARBA00022837"/>
    </source>
</evidence>
<evidence type="ECO:0000256" key="16">
    <source>
        <dbReference type="ARBA" id="ARBA00023212"/>
    </source>
</evidence>
<keyword evidence="11" id="KW-0106">Calcium</keyword>
<dbReference type="CDD" id="cd07659">
    <property type="entry name" value="BAR_PICK1"/>
    <property type="match status" value="1"/>
</dbReference>
<dbReference type="OrthoDB" id="5917245at2759"/>
<dbReference type="GO" id="GO:0002092">
    <property type="term" value="P:positive regulation of receptor internalization"/>
    <property type="evidence" value="ECO:0007669"/>
    <property type="project" value="TreeGrafter"/>
</dbReference>
<sequence>MVGISIGGGYPNCPCVYVVQIFDNTPASREGTLESGDEITAVNNKSVKGKTKNEVVKAIQSSPTEVHISYNKLHAEPEQGPSLDIVLKKVKHRIVEHMSSSTADSLGLSRAILCNDSLVKKLQDLERNAELYRGLVVYIQSLMKHYFELFRAHKQLGDVFSEVAVRESLERANHAFNRYGETHRNMAKAGVRMLKILKPILTDLGTFLHKAIPDTELTVQKYADAKFEYLSYCLKVKEMDDEELTFNQLQESLYRVETGNYEYRLVLRCRQLARVKFSKLRADVSVKLDLLDQKHVQDILCQLQRLIAAICRYNDEAATEIRELVGLFPVEMDLKEDVFQYKQNPFQRFNSEERDDHDDDGEPVARVPKNWSSRPRADDTDQNIIDLN</sequence>
<keyword evidence="13" id="KW-0472">Membrane</keyword>
<keyword evidence="15" id="KW-0009">Actin-binding</keyword>
<dbReference type="PROSITE" id="PS50870">
    <property type="entry name" value="AH"/>
    <property type="match status" value="1"/>
</dbReference>